<evidence type="ECO:0000313" key="6">
    <source>
        <dbReference type="Proteomes" id="UP000042527"/>
    </source>
</evidence>
<dbReference type="AlphaFoldDB" id="A0A0B7GWY4"/>
<dbReference type="SUPFAM" id="SSF75217">
    <property type="entry name" value="alpha/beta knot"/>
    <property type="match status" value="1"/>
</dbReference>
<dbReference type="EMBL" id="CDNC01000007">
    <property type="protein sequence ID" value="CEM61166.1"/>
    <property type="molecule type" value="Genomic_DNA"/>
</dbReference>
<dbReference type="Proteomes" id="UP000323594">
    <property type="component" value="Chromosome"/>
</dbReference>
<name>A0A0B7GWY4_TREPH</name>
<protein>
    <submittedName>
        <fullName evidence="4 5">RNA methyltransferase</fullName>
    </submittedName>
</protein>
<reference evidence="6" key="1">
    <citation type="submission" date="2015-01" db="EMBL/GenBank/DDBJ databases">
        <authorList>
            <person name="Manzoor Shahid"/>
            <person name="Zubair Saima"/>
        </authorList>
    </citation>
    <scope>NUCLEOTIDE SEQUENCE [LARGE SCALE GENOMIC DNA]</scope>
    <source>
        <strain evidence="6">V1</strain>
    </source>
</reference>
<dbReference type="GO" id="GO:0006396">
    <property type="term" value="P:RNA processing"/>
    <property type="evidence" value="ECO:0007669"/>
    <property type="project" value="InterPro"/>
</dbReference>
<sequence>MGTQHRKELPVCGFEAVKALVKQHPEKISRLFFTQERAKAFGDASKYLAAKKRLYRVVEEADLEKLSLSVHHQGVVAMIEEPVIPLIDEQIIDGWAKDSAVVLFLDRVGNSNNLGAIIRSAAFFGIPAVIITDEDPQAKITTSAYRVAQGGMEFVTIYHTRSIQWLLRACEGKITRIGADHRSFRNLNSLPTLLSPDEATMIILGNEETGLSEASKKACDHLVKIPGSGVIESLNVAQAGTLFLAALADIHRQR</sequence>
<evidence type="ECO:0000313" key="5">
    <source>
        <dbReference type="EMBL" id="QEJ98880.1"/>
    </source>
</evidence>
<keyword evidence="6" id="KW-1185">Reference proteome</keyword>
<dbReference type="PANTHER" id="PTHR46429">
    <property type="entry name" value="23S RRNA (GUANOSINE-2'-O-)-METHYLTRANSFERASE RLMB"/>
    <property type="match status" value="1"/>
</dbReference>
<dbReference type="GO" id="GO:0005829">
    <property type="term" value="C:cytosol"/>
    <property type="evidence" value="ECO:0007669"/>
    <property type="project" value="TreeGrafter"/>
</dbReference>
<dbReference type="GO" id="GO:0032259">
    <property type="term" value="P:methylation"/>
    <property type="evidence" value="ECO:0007669"/>
    <property type="project" value="UniProtKB-KW"/>
</dbReference>
<dbReference type="Pfam" id="PF08032">
    <property type="entry name" value="SpoU_sub_bind"/>
    <property type="match status" value="1"/>
</dbReference>
<dbReference type="EMBL" id="CP042817">
    <property type="protein sequence ID" value="QEJ98880.1"/>
    <property type="molecule type" value="Genomic_DNA"/>
</dbReference>
<dbReference type="GO" id="GO:0008173">
    <property type="term" value="F:RNA methyltransferase activity"/>
    <property type="evidence" value="ECO:0007669"/>
    <property type="project" value="InterPro"/>
</dbReference>
<dbReference type="CDD" id="cd18095">
    <property type="entry name" value="SpoU-like_rRNA-MTase"/>
    <property type="match status" value="1"/>
</dbReference>
<reference evidence="4" key="2">
    <citation type="submission" date="2015-01" db="EMBL/GenBank/DDBJ databases">
        <authorList>
            <person name="Xiang T."/>
            <person name="Song Y."/>
            <person name="Huang L."/>
            <person name="Wang B."/>
            <person name="Wu P."/>
        </authorList>
    </citation>
    <scope>NUCLEOTIDE SEQUENCE [LARGE SCALE GENOMIC DNA]</scope>
    <source>
        <strain evidence="4">V1</strain>
    </source>
</reference>
<accession>A0A0B7GWY4</accession>
<dbReference type="InterPro" id="IPR029026">
    <property type="entry name" value="tRNA_m1G_MTases_N"/>
</dbReference>
<dbReference type="PANTHER" id="PTHR46429:SF2">
    <property type="entry name" value="TRNA_RRNA METHYLTRANSFERASE"/>
    <property type="match status" value="1"/>
</dbReference>
<evidence type="ECO:0000256" key="2">
    <source>
        <dbReference type="ARBA" id="ARBA00022679"/>
    </source>
</evidence>
<evidence type="ECO:0000259" key="3">
    <source>
        <dbReference type="SMART" id="SM00967"/>
    </source>
</evidence>
<organism evidence="4 6">
    <name type="scientific">Treponema phagedenis</name>
    <dbReference type="NCBI Taxonomy" id="162"/>
    <lineage>
        <taxon>Bacteria</taxon>
        <taxon>Pseudomonadati</taxon>
        <taxon>Spirochaetota</taxon>
        <taxon>Spirochaetia</taxon>
        <taxon>Spirochaetales</taxon>
        <taxon>Treponemataceae</taxon>
        <taxon>Treponema</taxon>
    </lineage>
</organism>
<dbReference type="SMART" id="SM00967">
    <property type="entry name" value="SpoU_sub_bind"/>
    <property type="match status" value="1"/>
</dbReference>
<dbReference type="InterPro" id="IPR029064">
    <property type="entry name" value="Ribosomal_eL30-like_sf"/>
</dbReference>
<feature type="domain" description="RNA 2-O ribose methyltransferase substrate binding" evidence="3">
    <location>
        <begin position="10"/>
        <end position="85"/>
    </location>
</feature>
<dbReference type="Pfam" id="PF00588">
    <property type="entry name" value="SpoU_methylase"/>
    <property type="match status" value="1"/>
</dbReference>
<dbReference type="Proteomes" id="UP000042527">
    <property type="component" value="Unassembled WGS sequence"/>
</dbReference>
<evidence type="ECO:0000313" key="4">
    <source>
        <dbReference type="EMBL" id="CEM61166.1"/>
    </source>
</evidence>
<dbReference type="InterPro" id="IPR013123">
    <property type="entry name" value="SpoU_subst-bd"/>
</dbReference>
<gene>
    <name evidence="5" type="ORF">FUT82_13340</name>
    <name evidence="4" type="ORF">TPHV1_150048</name>
</gene>
<dbReference type="InterPro" id="IPR001537">
    <property type="entry name" value="SpoU_MeTrfase"/>
</dbReference>
<dbReference type="GO" id="GO:0003723">
    <property type="term" value="F:RNA binding"/>
    <property type="evidence" value="ECO:0007669"/>
    <property type="project" value="InterPro"/>
</dbReference>
<proteinExistence type="predicted"/>
<dbReference type="Gene3D" id="3.30.1330.30">
    <property type="match status" value="1"/>
</dbReference>
<keyword evidence="2 4" id="KW-0808">Transferase</keyword>
<dbReference type="RefSeq" id="WP_044634449.1">
    <property type="nucleotide sequence ID" value="NZ_CDNC01000007.1"/>
</dbReference>
<dbReference type="OrthoDB" id="9785673at2"/>
<evidence type="ECO:0000256" key="1">
    <source>
        <dbReference type="ARBA" id="ARBA00022603"/>
    </source>
</evidence>
<dbReference type="Gene3D" id="3.40.1280.10">
    <property type="match status" value="1"/>
</dbReference>
<evidence type="ECO:0000313" key="7">
    <source>
        <dbReference type="Proteomes" id="UP000323594"/>
    </source>
</evidence>
<reference evidence="5 7" key="3">
    <citation type="submission" date="2019-08" db="EMBL/GenBank/DDBJ databases">
        <authorList>
            <person name="Kuhnert P."/>
        </authorList>
    </citation>
    <scope>NUCLEOTIDE SEQUENCE [LARGE SCALE GENOMIC DNA]</scope>
    <source>
        <strain evidence="5 7">B36.5</strain>
    </source>
</reference>
<dbReference type="InterPro" id="IPR004441">
    <property type="entry name" value="rRNA_MeTrfase_TrmH"/>
</dbReference>
<keyword evidence="1 4" id="KW-0489">Methyltransferase</keyword>
<dbReference type="InterPro" id="IPR029028">
    <property type="entry name" value="Alpha/beta_knot_MTases"/>
</dbReference>
<dbReference type="SUPFAM" id="SSF55315">
    <property type="entry name" value="L30e-like"/>
    <property type="match status" value="1"/>
</dbReference>